<evidence type="ECO:0000256" key="5">
    <source>
        <dbReference type="ARBA" id="ARBA00018714"/>
    </source>
</evidence>
<keyword evidence="8 16" id="KW-0973">c-di-GMP</keyword>
<dbReference type="GO" id="GO:0035438">
    <property type="term" value="F:cyclic-di-GMP binding"/>
    <property type="evidence" value="ECO:0007669"/>
    <property type="project" value="InterPro"/>
</dbReference>
<evidence type="ECO:0000313" key="19">
    <source>
        <dbReference type="EMBL" id="ORE89629.1"/>
    </source>
</evidence>
<organism evidence="19 20">
    <name type="scientific">Oceanococcus atlanticus</name>
    <dbReference type="NCBI Taxonomy" id="1317117"/>
    <lineage>
        <taxon>Bacteria</taxon>
        <taxon>Pseudomonadati</taxon>
        <taxon>Pseudomonadota</taxon>
        <taxon>Gammaproteobacteria</taxon>
        <taxon>Chromatiales</taxon>
        <taxon>Oceanococcaceae</taxon>
        <taxon>Oceanococcus</taxon>
    </lineage>
</organism>
<evidence type="ECO:0000256" key="11">
    <source>
        <dbReference type="ARBA" id="ARBA00022692"/>
    </source>
</evidence>
<feature type="transmembrane region" description="Helical" evidence="16">
    <location>
        <begin position="513"/>
        <end position="530"/>
    </location>
</feature>
<dbReference type="InterPro" id="IPR029044">
    <property type="entry name" value="Nucleotide-diphossugar_trans"/>
</dbReference>
<sequence>MPAAQGFDQHATGRNSLMRGFNLLLMLGGLLSVSVMVIVTPLSLSGQLAFGVGSVIFGAFLNRRIKSSWVSYALIVISVLTTVRYLFWRVTETLPLGAGFSWLDRVMAAGLLGAELYALAILVLGYFQIIAPRRRKPLKLPDDPGLWPTVDVFIPTYNEPLSVVRPTVLAALKMDWPEDKIKVYVLDDGRRDEFAAFCAEVGAEHVIRSDNKHAKAGNINAALKNTRGELIAIFDCDHIPTRSFLQLTVGTMVDDPKVSLVQTPHHFFSPDPFERNLDLFRKAPNEGELFYGLLQDGNDYWGATFFCGSCALLRRTALEQVGGIAIETVTEDAHTSLKMHSRGWKSAYINIPQAAGLATESLSAHIGQRIRWARGMAQIFRRDNPMLMRGLKLGQRLCYTNAMLHFFYGIPRLIFLTSPLAYLLLDAKVIAGNGLMIAAFALPHLFMATMTNSRIQGPYRHSFWAEVYETVLAVFIIIPTTLALINPKLGSFNVTAKGGVIDRDYFDADIAKPYLFLFGMSILGMLVGLWRMLRPEAEVETLLLNMGWTVYNLIILGAALRVASESQQRREQVRIETQVPALLRMRGADDDAVVEVGETSDLSLGGTAFTNLGLLDLQRGDEVEIALLPERRMLWLPATVRRLDDDGVALQFHDLNIEEQSFLVYVIFGRADAWLNWRNRENRDRPLKALAEVASFGLEGGRIFVRTLIQSLVSFVRFRTT</sequence>
<keyword evidence="9 16" id="KW-0328">Glycosyltransferase</keyword>
<keyword evidence="13 16" id="KW-1133">Transmembrane helix</keyword>
<evidence type="ECO:0000256" key="15">
    <source>
        <dbReference type="ARBA" id="ARBA00048682"/>
    </source>
</evidence>
<feature type="transmembrane region" description="Helical" evidence="16">
    <location>
        <begin position="107"/>
        <end position="129"/>
    </location>
</feature>
<dbReference type="EMBL" id="AQQV01000001">
    <property type="protein sequence ID" value="ORE89629.1"/>
    <property type="molecule type" value="Genomic_DNA"/>
</dbReference>
<evidence type="ECO:0000256" key="13">
    <source>
        <dbReference type="ARBA" id="ARBA00022989"/>
    </source>
</evidence>
<protein>
    <recommendedName>
        <fullName evidence="5 16">Cellulose synthase catalytic subunit [UDP-forming]</fullName>
        <ecNumber evidence="4 16">2.4.1.12</ecNumber>
    </recommendedName>
</protein>
<evidence type="ECO:0000256" key="12">
    <source>
        <dbReference type="ARBA" id="ARBA00022916"/>
    </source>
</evidence>
<dbReference type="GO" id="GO:0030244">
    <property type="term" value="P:cellulose biosynthetic process"/>
    <property type="evidence" value="ECO:0007669"/>
    <property type="project" value="UniProtKB-KW"/>
</dbReference>
<name>A0A1Y1SK99_9GAMM</name>
<dbReference type="Pfam" id="PF00535">
    <property type="entry name" value="Glycos_transf_2"/>
    <property type="match status" value="1"/>
</dbReference>
<feature type="transmembrane region" description="Helical" evidence="16">
    <location>
        <begin position="21"/>
        <end position="39"/>
    </location>
</feature>
<keyword evidence="10 16" id="KW-0808">Transferase</keyword>
<dbReference type="EC" id="2.4.1.12" evidence="4 16"/>
<dbReference type="UniPathway" id="UPA00694"/>
<dbReference type="NCBIfam" id="TIGR03030">
    <property type="entry name" value="CelA"/>
    <property type="match status" value="1"/>
</dbReference>
<evidence type="ECO:0000256" key="2">
    <source>
        <dbReference type="ARBA" id="ARBA00005186"/>
    </source>
</evidence>
<feature type="transmembrane region" description="Helical" evidence="16">
    <location>
        <begin position="542"/>
        <end position="563"/>
    </location>
</feature>
<dbReference type="CDD" id="cd06421">
    <property type="entry name" value="CESA_CelA_like"/>
    <property type="match status" value="1"/>
</dbReference>
<comment type="subcellular location">
    <subcellularLocation>
        <location evidence="1">Cell inner membrane</location>
        <topology evidence="1">Multi-pass membrane protein</topology>
    </subcellularLocation>
</comment>
<feature type="transmembrane region" description="Helical" evidence="16">
    <location>
        <begin position="69"/>
        <end position="87"/>
    </location>
</feature>
<dbReference type="InterPro" id="IPR050321">
    <property type="entry name" value="Glycosyltr_2/OpgH_subfam"/>
</dbReference>
<dbReference type="PANTHER" id="PTHR43867:SF2">
    <property type="entry name" value="CELLULOSE SYNTHASE CATALYTIC SUBUNIT A [UDP-FORMING]"/>
    <property type="match status" value="1"/>
</dbReference>
<evidence type="ECO:0000256" key="16">
    <source>
        <dbReference type="RuleBase" id="RU365020"/>
    </source>
</evidence>
<evidence type="ECO:0000256" key="8">
    <source>
        <dbReference type="ARBA" id="ARBA00022636"/>
    </source>
</evidence>
<keyword evidence="20" id="KW-1185">Reference proteome</keyword>
<comment type="catalytic activity">
    <reaction evidence="15 16">
        <text>[(1-&gt;4)-beta-D-glucosyl](n) + UDP-alpha-D-glucose = [(1-&gt;4)-beta-D-glucosyl](n+1) + UDP + H(+)</text>
        <dbReference type="Rhea" id="RHEA:19929"/>
        <dbReference type="Rhea" id="RHEA-COMP:10033"/>
        <dbReference type="Rhea" id="RHEA-COMP:10034"/>
        <dbReference type="ChEBI" id="CHEBI:15378"/>
        <dbReference type="ChEBI" id="CHEBI:18246"/>
        <dbReference type="ChEBI" id="CHEBI:58223"/>
        <dbReference type="ChEBI" id="CHEBI:58885"/>
        <dbReference type="EC" id="2.4.1.12"/>
    </reaction>
</comment>
<evidence type="ECO:0000256" key="6">
    <source>
        <dbReference type="ARBA" id="ARBA00022475"/>
    </source>
</evidence>
<comment type="cofactor">
    <cofactor evidence="16">
        <name>Mg(2+)</name>
        <dbReference type="ChEBI" id="CHEBI:18420"/>
    </cofactor>
</comment>
<feature type="domain" description="PilZ" evidence="18">
    <location>
        <begin position="568"/>
        <end position="668"/>
    </location>
</feature>
<evidence type="ECO:0000256" key="3">
    <source>
        <dbReference type="ARBA" id="ARBA00006739"/>
    </source>
</evidence>
<dbReference type="SUPFAM" id="SSF141371">
    <property type="entry name" value="PilZ domain-like"/>
    <property type="match status" value="1"/>
</dbReference>
<gene>
    <name evidence="19" type="ORF">ATO7_07100</name>
</gene>
<feature type="transmembrane region" description="Helical" evidence="16">
    <location>
        <begin position="45"/>
        <end position="62"/>
    </location>
</feature>
<proteinExistence type="inferred from homology"/>
<evidence type="ECO:0000256" key="4">
    <source>
        <dbReference type="ARBA" id="ARBA00012539"/>
    </source>
</evidence>
<feature type="domain" description="Glycosyltransferase 2-like" evidence="17">
    <location>
        <begin position="152"/>
        <end position="321"/>
    </location>
</feature>
<evidence type="ECO:0000256" key="10">
    <source>
        <dbReference type="ARBA" id="ARBA00022679"/>
    </source>
</evidence>
<keyword evidence="11 16" id="KW-0812">Transmembrane</keyword>
<dbReference type="InterPro" id="IPR003919">
    <property type="entry name" value="Cell_synth_A"/>
</dbReference>
<comment type="function">
    <text evidence="16">Catalytic subunit of cellulose synthase. It polymerizes uridine 5'-diphosphate glucose to cellulose.</text>
</comment>
<evidence type="ECO:0000256" key="1">
    <source>
        <dbReference type="ARBA" id="ARBA00004429"/>
    </source>
</evidence>
<dbReference type="GO" id="GO:0006011">
    <property type="term" value="P:UDP-alpha-D-glucose metabolic process"/>
    <property type="evidence" value="ECO:0007669"/>
    <property type="project" value="InterPro"/>
</dbReference>
<dbReference type="PANTHER" id="PTHR43867">
    <property type="entry name" value="CELLULOSE SYNTHASE CATALYTIC SUBUNIT A [UDP-FORMING]"/>
    <property type="match status" value="1"/>
</dbReference>
<dbReference type="InterPro" id="IPR009875">
    <property type="entry name" value="PilZ_domain"/>
</dbReference>
<comment type="similarity">
    <text evidence="3">Belongs to the glycosyltransferase 2 family.</text>
</comment>
<dbReference type="Proteomes" id="UP000192342">
    <property type="component" value="Unassembled WGS sequence"/>
</dbReference>
<dbReference type="STRING" id="1317117.ATO7_07100"/>
<comment type="caution">
    <text evidence="19">The sequence shown here is derived from an EMBL/GenBank/DDBJ whole genome shotgun (WGS) entry which is preliminary data.</text>
</comment>
<evidence type="ECO:0000313" key="20">
    <source>
        <dbReference type="Proteomes" id="UP000192342"/>
    </source>
</evidence>
<keyword evidence="14 16" id="KW-0472">Membrane</keyword>
<comment type="pathway">
    <text evidence="2 16">Glycan metabolism; bacterial cellulose biosynthesis.</text>
</comment>
<keyword evidence="7 16" id="KW-0997">Cell inner membrane</keyword>
<keyword evidence="12 16" id="KW-0135">Cellulose biosynthesis</keyword>
<dbReference type="GO" id="GO:0016760">
    <property type="term" value="F:cellulose synthase (UDP-forming) activity"/>
    <property type="evidence" value="ECO:0007669"/>
    <property type="project" value="UniProtKB-EC"/>
</dbReference>
<dbReference type="Gene3D" id="2.40.10.220">
    <property type="entry name" value="predicted glycosyltransferase like domains"/>
    <property type="match status" value="1"/>
</dbReference>
<evidence type="ECO:0000259" key="17">
    <source>
        <dbReference type="Pfam" id="PF00535"/>
    </source>
</evidence>
<dbReference type="SUPFAM" id="SSF53448">
    <property type="entry name" value="Nucleotide-diphospho-sugar transferases"/>
    <property type="match status" value="1"/>
</dbReference>
<dbReference type="Gene3D" id="3.90.550.10">
    <property type="entry name" value="Spore Coat Polysaccharide Biosynthesis Protein SpsA, Chain A"/>
    <property type="match status" value="1"/>
</dbReference>
<evidence type="ECO:0000256" key="9">
    <source>
        <dbReference type="ARBA" id="ARBA00022676"/>
    </source>
</evidence>
<dbReference type="Pfam" id="PF07238">
    <property type="entry name" value="PilZ"/>
    <property type="match status" value="1"/>
</dbReference>
<evidence type="ECO:0000259" key="18">
    <source>
        <dbReference type="Pfam" id="PF07238"/>
    </source>
</evidence>
<evidence type="ECO:0000256" key="7">
    <source>
        <dbReference type="ARBA" id="ARBA00022519"/>
    </source>
</evidence>
<keyword evidence="6 16" id="KW-1003">Cell membrane</keyword>
<feature type="transmembrane region" description="Helical" evidence="16">
    <location>
        <begin position="430"/>
        <end position="451"/>
    </location>
</feature>
<dbReference type="InterPro" id="IPR001173">
    <property type="entry name" value="Glyco_trans_2-like"/>
</dbReference>
<accession>A0A1Y1SK99</accession>
<feature type="transmembrane region" description="Helical" evidence="16">
    <location>
        <begin position="402"/>
        <end position="424"/>
    </location>
</feature>
<reference evidence="19 20" key="1">
    <citation type="submission" date="2013-04" db="EMBL/GenBank/DDBJ databases">
        <title>Oceanococcus atlanticus 22II-S10r2 Genome Sequencing.</title>
        <authorList>
            <person name="Lai Q."/>
            <person name="Li G."/>
            <person name="Shao Z."/>
        </authorList>
    </citation>
    <scope>NUCLEOTIDE SEQUENCE [LARGE SCALE GENOMIC DNA]</scope>
    <source>
        <strain evidence="19 20">22II-S10r2</strain>
    </source>
</reference>
<dbReference type="GO" id="GO:0005886">
    <property type="term" value="C:plasma membrane"/>
    <property type="evidence" value="ECO:0007669"/>
    <property type="project" value="UniProtKB-SubCell"/>
</dbReference>
<evidence type="ECO:0000256" key="14">
    <source>
        <dbReference type="ARBA" id="ARBA00023136"/>
    </source>
</evidence>
<dbReference type="AlphaFoldDB" id="A0A1Y1SK99"/>
<feature type="transmembrane region" description="Helical" evidence="16">
    <location>
        <begin position="463"/>
        <end position="485"/>
    </location>
</feature>
<dbReference type="PRINTS" id="PR01439">
    <property type="entry name" value="CELLSNTHASEA"/>
</dbReference>